<gene>
    <name evidence="9" type="ORF">X975_26722</name>
</gene>
<evidence type="ECO:0000313" key="9">
    <source>
        <dbReference type="EMBL" id="KFM63442.1"/>
    </source>
</evidence>
<keyword evidence="6" id="KW-0694">RNA-binding</keyword>
<dbReference type="SUPFAM" id="SSF88697">
    <property type="entry name" value="PUA domain-like"/>
    <property type="match status" value="1"/>
</dbReference>
<dbReference type="CDD" id="cd21151">
    <property type="entry name" value="PUA_Nip7-like"/>
    <property type="match status" value="1"/>
</dbReference>
<evidence type="ECO:0000256" key="3">
    <source>
        <dbReference type="ARBA" id="ARBA00009895"/>
    </source>
</evidence>
<evidence type="ECO:0000256" key="7">
    <source>
        <dbReference type="ARBA" id="ARBA00023242"/>
    </source>
</evidence>
<dbReference type="InterPro" id="IPR002478">
    <property type="entry name" value="PUA"/>
</dbReference>
<dbReference type="Gene3D" id="2.30.130.10">
    <property type="entry name" value="PUA domain"/>
    <property type="match status" value="1"/>
</dbReference>
<feature type="non-terminal residue" evidence="9">
    <location>
        <position position="157"/>
    </location>
</feature>
<keyword evidence="5" id="KW-0690">Ribosome biogenesis</keyword>
<evidence type="ECO:0000256" key="6">
    <source>
        <dbReference type="ARBA" id="ARBA00022884"/>
    </source>
</evidence>
<keyword evidence="7" id="KW-0539">Nucleus</keyword>
<dbReference type="Proteomes" id="UP000054359">
    <property type="component" value="Unassembled WGS sequence"/>
</dbReference>
<dbReference type="GO" id="GO:0005730">
    <property type="term" value="C:nucleolus"/>
    <property type="evidence" value="ECO:0007669"/>
    <property type="project" value="UniProtKB-SubCell"/>
</dbReference>
<evidence type="ECO:0000259" key="8">
    <source>
        <dbReference type="SMART" id="SM00359"/>
    </source>
</evidence>
<comment type="function">
    <text evidence="1">Required for proper 34S pre-rRNA processing and 60S ribosome subunit assembly.</text>
</comment>
<dbReference type="GO" id="GO:0042255">
    <property type="term" value="P:ribosome assembly"/>
    <property type="evidence" value="ECO:0007669"/>
    <property type="project" value="InterPro"/>
</dbReference>
<dbReference type="PIRSF" id="PIRSF017190">
    <property type="entry name" value="Rbsml_synth_fac_NIP7"/>
    <property type="match status" value="1"/>
</dbReference>
<keyword evidence="10" id="KW-1185">Reference proteome</keyword>
<dbReference type="SMART" id="SM00359">
    <property type="entry name" value="PUA"/>
    <property type="match status" value="1"/>
</dbReference>
<dbReference type="Pfam" id="PF17833">
    <property type="entry name" value="pre-PUA_NIP7"/>
    <property type="match status" value="1"/>
</dbReference>
<protein>
    <recommendedName>
        <fullName evidence="4">60S ribosome subunit biogenesis protein NIP7 homolog</fullName>
    </recommendedName>
</protein>
<proteinExistence type="inferred from homology"/>
<dbReference type="Gene3D" id="3.10.450.220">
    <property type="match status" value="1"/>
</dbReference>
<comment type="similarity">
    <text evidence="3">Belongs to the NIP7 family.</text>
</comment>
<dbReference type="AlphaFoldDB" id="A0A087TEA3"/>
<dbReference type="InterPro" id="IPR015947">
    <property type="entry name" value="PUA-like_sf"/>
</dbReference>
<dbReference type="InterPro" id="IPR016686">
    <property type="entry name" value="Ribosomal_synth_fac_NIP7"/>
</dbReference>
<evidence type="ECO:0000256" key="4">
    <source>
        <dbReference type="ARBA" id="ARBA00018162"/>
    </source>
</evidence>
<dbReference type="PROSITE" id="PS50890">
    <property type="entry name" value="PUA"/>
    <property type="match status" value="1"/>
</dbReference>
<dbReference type="InterPro" id="IPR005155">
    <property type="entry name" value="UPF0113_PUA"/>
</dbReference>
<name>A0A087TEA3_STEMI</name>
<organism evidence="9 10">
    <name type="scientific">Stegodyphus mimosarum</name>
    <name type="common">African social velvet spider</name>
    <dbReference type="NCBI Taxonomy" id="407821"/>
    <lineage>
        <taxon>Eukaryota</taxon>
        <taxon>Metazoa</taxon>
        <taxon>Ecdysozoa</taxon>
        <taxon>Arthropoda</taxon>
        <taxon>Chelicerata</taxon>
        <taxon>Arachnida</taxon>
        <taxon>Araneae</taxon>
        <taxon>Araneomorphae</taxon>
        <taxon>Entelegynae</taxon>
        <taxon>Eresoidea</taxon>
        <taxon>Eresidae</taxon>
        <taxon>Stegodyphus</taxon>
    </lineage>
</organism>
<dbReference type="EMBL" id="KK114833">
    <property type="protein sequence ID" value="KFM63442.1"/>
    <property type="molecule type" value="Genomic_DNA"/>
</dbReference>
<dbReference type="STRING" id="407821.A0A087TEA3"/>
<dbReference type="OrthoDB" id="27490at2759"/>
<evidence type="ECO:0000313" key="10">
    <source>
        <dbReference type="Proteomes" id="UP000054359"/>
    </source>
</evidence>
<dbReference type="InterPro" id="IPR040598">
    <property type="entry name" value="NIP7_N"/>
</dbReference>
<sequence length="157" mass="17901">MSGKYEVITLLFSIFLCLQISYNLCNIYFSSEVNMKLACNIPKEAILSLGNCFGKFTKSLQFKHHITALDYIVPYAKHKIWLKANAEQQFLYSHNIFKTGLARISENTIKYRGVVVYSLNDLPLGFGVGAKSAEETRNADPLAMIAYHQAHRRVFKK</sequence>
<dbReference type="Pfam" id="PF03657">
    <property type="entry name" value="UPF0113"/>
    <property type="match status" value="1"/>
</dbReference>
<evidence type="ECO:0000256" key="5">
    <source>
        <dbReference type="ARBA" id="ARBA00022517"/>
    </source>
</evidence>
<evidence type="ECO:0000256" key="1">
    <source>
        <dbReference type="ARBA" id="ARBA00004087"/>
    </source>
</evidence>
<feature type="domain" description="PUA" evidence="8">
    <location>
        <begin position="78"/>
        <end position="154"/>
    </location>
</feature>
<dbReference type="InterPro" id="IPR036974">
    <property type="entry name" value="PUA_sf"/>
</dbReference>
<comment type="subcellular location">
    <subcellularLocation>
        <location evidence="2">Nucleus</location>
        <location evidence="2">Nucleolus</location>
    </subcellularLocation>
</comment>
<dbReference type="SUPFAM" id="SSF88802">
    <property type="entry name" value="Pre-PUA domain"/>
    <property type="match status" value="1"/>
</dbReference>
<dbReference type="OMA" id="MITRRCW"/>
<evidence type="ECO:0000256" key="2">
    <source>
        <dbReference type="ARBA" id="ARBA00004604"/>
    </source>
</evidence>
<reference evidence="9 10" key="1">
    <citation type="submission" date="2013-11" db="EMBL/GenBank/DDBJ databases">
        <title>Genome sequencing of Stegodyphus mimosarum.</title>
        <authorList>
            <person name="Bechsgaard J."/>
        </authorList>
    </citation>
    <scope>NUCLEOTIDE SEQUENCE [LARGE SCALE GENOMIC DNA]</scope>
</reference>
<accession>A0A087TEA3</accession>
<dbReference type="GO" id="GO:0003723">
    <property type="term" value="F:RNA binding"/>
    <property type="evidence" value="ECO:0007669"/>
    <property type="project" value="UniProtKB-KW"/>
</dbReference>